<dbReference type="AlphaFoldDB" id="A0A8J8W5B9"/>
<protein>
    <submittedName>
        <fullName evidence="9">Fungal Zn(2)-Cys(6) binuclear cluster domain-containing protein</fullName>
    </submittedName>
</protein>
<evidence type="ECO:0000256" key="2">
    <source>
        <dbReference type="ARBA" id="ARBA00022723"/>
    </source>
</evidence>
<keyword evidence="10" id="KW-1185">Reference proteome</keyword>
<name>A0A8J8W5B9_9EURO</name>
<sequence>MVNHLVGPGNGLVPIAPTPVQADPLKGNETIPGKPAMPYSCQTCARRKVKCDKIGPVCSRCRKGGYPCSFEAPQPKPRKRKLDEVLEKMAHYECLLKEHGLLDAGVGNQQEEGPLKRNGKASPPDPASPISSKTGRLLTGPGRSRYIDSHMWLNLEDEEIRHISTDGDEHEDEHEDATTTTPVWSKAIPQDPLTGAFLGYQQSISHFHPSHMNAMHLWETYARNVEPICKILHVPSTHKMVDAISQEPETATKAEECLLFSIYHCAIFSITDEDCKARFHQDRSDMMKLFHAAVRQALVNASFLRTTEIAVLQALHLYLLSSRDAHDPHTYWILTGVSARVGQRIGLHRDGEGLGLPPFEVETRRRLFYQIFPHDSRAGQSAGIDNISLPQGWDTKPPLNINDDQIWPEMSEKPVEQIGATDMIFCLSRAYMGKRLAGAGALMSTADSWSSSDYQKAEQVILAAESEVEEKFIRYCDMVNSLHFLTIGLARSGMTAMRLKFQLPKLRKHTATDEERKAIFQLARKNLDTDAAVHSHGGISRFQWHTKPFFLWGTRDSVVVVLMTLLKRRDLLSQDQIEAAWTSVAELYHHHEELFDSRQALSVAMGRLAVRAWDSWRPNDHPPEPEFISKLRIWRQAPRRSQQLCDVPTYSGTVPSLPNPPSSASALPDLDEFYGVQDLDVDFNIDDWVSWDQLLRDHRN</sequence>
<dbReference type="CDD" id="cd12148">
    <property type="entry name" value="fungal_TF_MHR"/>
    <property type="match status" value="1"/>
</dbReference>
<keyword evidence="6" id="KW-0539">Nucleus</keyword>
<dbReference type="InterPro" id="IPR050613">
    <property type="entry name" value="Sec_Metabolite_Reg"/>
</dbReference>
<keyword evidence="4" id="KW-0238">DNA-binding</keyword>
<proteinExistence type="predicted"/>
<reference evidence="9" key="1">
    <citation type="journal article" date="2020" name="Front. Microbiol.">
        <title>Gene regulatory networks of Penicillium echinulatum 2HH and Penicillium oxalicum 114-2 inferred by a computational biology approach.</title>
        <authorList>
            <person name="Lenz A.R."/>
            <person name="Galan-Vasquez E."/>
            <person name="Balbinot E."/>
            <person name="De Abreu F.P."/>
            <person name="De Oliveira N.S."/>
            <person name="Da Rosa L.O."/>
            <person name="De Avila E Silva S."/>
            <person name="Camassola M."/>
            <person name="Dillon A.J.P."/>
            <person name="Perez-Rueda E."/>
        </authorList>
    </citation>
    <scope>NUCLEOTIDE SEQUENCE</scope>
    <source>
        <strain evidence="9">S1M29</strain>
    </source>
</reference>
<keyword evidence="5" id="KW-0804">Transcription</keyword>
<dbReference type="EMBL" id="WIWV01000046">
    <property type="protein sequence ID" value="KAF7716115.1"/>
    <property type="molecule type" value="Genomic_DNA"/>
</dbReference>
<comment type="caution">
    <text evidence="9">The sequence shown here is derived from an EMBL/GenBank/DDBJ whole genome shotgun (WGS) entry which is preliminary data.</text>
</comment>
<dbReference type="OrthoDB" id="435881at2759"/>
<dbReference type="InterPro" id="IPR007219">
    <property type="entry name" value="XnlR_reg_dom"/>
</dbReference>
<accession>A0A8J8W5B9</accession>
<comment type="subcellular location">
    <subcellularLocation>
        <location evidence="1">Nucleus</location>
    </subcellularLocation>
</comment>
<evidence type="ECO:0000256" key="5">
    <source>
        <dbReference type="ARBA" id="ARBA00023163"/>
    </source>
</evidence>
<evidence type="ECO:0000256" key="4">
    <source>
        <dbReference type="ARBA" id="ARBA00023125"/>
    </source>
</evidence>
<gene>
    <name evidence="9" type="ORF">PECM_006062</name>
</gene>
<evidence type="ECO:0000259" key="8">
    <source>
        <dbReference type="PROSITE" id="PS50048"/>
    </source>
</evidence>
<dbReference type="Proteomes" id="UP000631181">
    <property type="component" value="Unassembled WGS sequence"/>
</dbReference>
<dbReference type="CDD" id="cd00067">
    <property type="entry name" value="GAL4"/>
    <property type="match status" value="1"/>
</dbReference>
<dbReference type="PROSITE" id="PS00463">
    <property type="entry name" value="ZN2_CY6_FUNGAL_1"/>
    <property type="match status" value="1"/>
</dbReference>
<dbReference type="Pfam" id="PF04082">
    <property type="entry name" value="Fungal_trans"/>
    <property type="match status" value="1"/>
</dbReference>
<dbReference type="Gene3D" id="4.10.240.10">
    <property type="entry name" value="Zn(2)-C6 fungal-type DNA-binding domain"/>
    <property type="match status" value="1"/>
</dbReference>
<evidence type="ECO:0000256" key="6">
    <source>
        <dbReference type="ARBA" id="ARBA00023242"/>
    </source>
</evidence>
<dbReference type="GO" id="GO:0006351">
    <property type="term" value="P:DNA-templated transcription"/>
    <property type="evidence" value="ECO:0007669"/>
    <property type="project" value="InterPro"/>
</dbReference>
<dbReference type="InterPro" id="IPR036864">
    <property type="entry name" value="Zn2-C6_fun-type_DNA-bd_sf"/>
</dbReference>
<dbReference type="GO" id="GO:0003677">
    <property type="term" value="F:DNA binding"/>
    <property type="evidence" value="ECO:0007669"/>
    <property type="project" value="UniProtKB-KW"/>
</dbReference>
<feature type="region of interest" description="Disordered" evidence="7">
    <location>
        <begin position="105"/>
        <end position="142"/>
    </location>
</feature>
<dbReference type="InterPro" id="IPR001138">
    <property type="entry name" value="Zn2Cys6_DnaBD"/>
</dbReference>
<dbReference type="Pfam" id="PF00172">
    <property type="entry name" value="Zn_clus"/>
    <property type="match status" value="1"/>
</dbReference>
<feature type="domain" description="Zn(2)-C6 fungal-type" evidence="8">
    <location>
        <begin position="40"/>
        <end position="70"/>
    </location>
</feature>
<keyword evidence="3" id="KW-0805">Transcription regulation</keyword>
<dbReference type="GO" id="GO:0005634">
    <property type="term" value="C:nucleus"/>
    <property type="evidence" value="ECO:0007669"/>
    <property type="project" value="UniProtKB-SubCell"/>
</dbReference>
<evidence type="ECO:0000256" key="1">
    <source>
        <dbReference type="ARBA" id="ARBA00004123"/>
    </source>
</evidence>
<evidence type="ECO:0000313" key="10">
    <source>
        <dbReference type="Proteomes" id="UP000631181"/>
    </source>
</evidence>
<dbReference type="PANTHER" id="PTHR31001:SF85">
    <property type="entry name" value="ZN(II)2CYS6 TRANSCRIPTION FACTOR (EUROFUNG)"/>
    <property type="match status" value="1"/>
</dbReference>
<dbReference type="PANTHER" id="PTHR31001">
    <property type="entry name" value="UNCHARACTERIZED TRANSCRIPTIONAL REGULATORY PROTEIN"/>
    <property type="match status" value="1"/>
</dbReference>
<dbReference type="GO" id="GO:0008270">
    <property type="term" value="F:zinc ion binding"/>
    <property type="evidence" value="ECO:0007669"/>
    <property type="project" value="InterPro"/>
</dbReference>
<dbReference type="SMART" id="SM00066">
    <property type="entry name" value="GAL4"/>
    <property type="match status" value="1"/>
</dbReference>
<keyword evidence="2" id="KW-0479">Metal-binding</keyword>
<evidence type="ECO:0000313" key="9">
    <source>
        <dbReference type="EMBL" id="KAF7716115.1"/>
    </source>
</evidence>
<organism evidence="9 10">
    <name type="scientific">Penicillium ucsense</name>
    <dbReference type="NCBI Taxonomy" id="2839758"/>
    <lineage>
        <taxon>Eukaryota</taxon>
        <taxon>Fungi</taxon>
        <taxon>Dikarya</taxon>
        <taxon>Ascomycota</taxon>
        <taxon>Pezizomycotina</taxon>
        <taxon>Eurotiomycetes</taxon>
        <taxon>Eurotiomycetidae</taxon>
        <taxon>Eurotiales</taxon>
        <taxon>Aspergillaceae</taxon>
        <taxon>Penicillium</taxon>
    </lineage>
</organism>
<dbReference type="GO" id="GO:0000981">
    <property type="term" value="F:DNA-binding transcription factor activity, RNA polymerase II-specific"/>
    <property type="evidence" value="ECO:0007669"/>
    <property type="project" value="InterPro"/>
</dbReference>
<dbReference type="SUPFAM" id="SSF57701">
    <property type="entry name" value="Zn2/Cys6 DNA-binding domain"/>
    <property type="match status" value="1"/>
</dbReference>
<evidence type="ECO:0000256" key="3">
    <source>
        <dbReference type="ARBA" id="ARBA00023015"/>
    </source>
</evidence>
<dbReference type="PROSITE" id="PS50048">
    <property type="entry name" value="ZN2_CY6_FUNGAL_2"/>
    <property type="match status" value="1"/>
</dbReference>
<evidence type="ECO:0000256" key="7">
    <source>
        <dbReference type="SAM" id="MobiDB-lite"/>
    </source>
</evidence>